<dbReference type="Pfam" id="PF14841">
    <property type="entry name" value="FliG_M"/>
    <property type="match status" value="1"/>
</dbReference>
<dbReference type="FunFam" id="3.40.50.12240:FF:000002">
    <property type="entry name" value="Flagellum-specific ATP synthase FliI"/>
    <property type="match status" value="1"/>
</dbReference>
<keyword evidence="14" id="KW-0145">Chemotaxis</keyword>
<dbReference type="Gene3D" id="3.40.50.12240">
    <property type="match status" value="1"/>
</dbReference>
<evidence type="ECO:0000256" key="7">
    <source>
        <dbReference type="ARBA" id="ARBA00008936"/>
    </source>
</evidence>
<dbReference type="PRINTS" id="PR00954">
    <property type="entry name" value="FLGMOTORFLIG"/>
</dbReference>
<evidence type="ECO:0000256" key="20">
    <source>
        <dbReference type="ARBA" id="ARBA00022927"/>
    </source>
</evidence>
<dbReference type="GO" id="GO:0005524">
    <property type="term" value="F:ATP binding"/>
    <property type="evidence" value="ECO:0007669"/>
    <property type="project" value="UniProtKB-KW"/>
</dbReference>
<keyword evidence="25" id="KW-1006">Bacterial flagellum protein export</keyword>
<evidence type="ECO:0000256" key="14">
    <source>
        <dbReference type="ARBA" id="ARBA00022500"/>
    </source>
</evidence>
<feature type="region of interest" description="Disordered" evidence="26">
    <location>
        <begin position="397"/>
        <end position="450"/>
    </location>
</feature>
<evidence type="ECO:0000256" key="13">
    <source>
        <dbReference type="ARBA" id="ARBA00022490"/>
    </source>
</evidence>
<evidence type="ECO:0000256" key="16">
    <source>
        <dbReference type="ARBA" id="ARBA00022741"/>
    </source>
</evidence>
<keyword evidence="23 27" id="KW-0472">Membrane</keyword>
<evidence type="ECO:0000256" key="19">
    <source>
        <dbReference type="ARBA" id="ARBA00022840"/>
    </source>
</evidence>
<dbReference type="Pfam" id="PF02120">
    <property type="entry name" value="Flg_hook"/>
    <property type="match status" value="1"/>
</dbReference>
<keyword evidence="24" id="KW-0975">Bacterial flagellum</keyword>
<dbReference type="Pfam" id="PF08345">
    <property type="entry name" value="YscJ_FliF_C"/>
    <property type="match status" value="1"/>
</dbReference>
<dbReference type="InterPro" id="IPR038610">
    <property type="entry name" value="FliK-like_C_sf"/>
</dbReference>
<keyword evidence="18" id="KW-1005">Bacterial flagellum biogenesis</keyword>
<dbReference type="InterPro" id="IPR000194">
    <property type="entry name" value="ATPase_F1/V1/A1_a/bsu_nucl-bd"/>
</dbReference>
<dbReference type="InterPro" id="IPR013556">
    <property type="entry name" value="Flag_M-ring_C"/>
</dbReference>
<dbReference type="CDD" id="cd18117">
    <property type="entry name" value="ATP-synt_flagellum-secretory_path_III_N"/>
    <property type="match status" value="1"/>
</dbReference>
<dbReference type="Pfam" id="PF00006">
    <property type="entry name" value="ATP-synt_ab"/>
    <property type="match status" value="1"/>
</dbReference>
<protein>
    <recommendedName>
        <fullName evidence="9">ATP synthase subunit beta, mitochondrial</fullName>
    </recommendedName>
    <alternativeName>
        <fullName evidence="10">Flagellar motor switch protein FliG</fullName>
    </alternativeName>
</protein>
<proteinExistence type="inferred from homology"/>
<comment type="similarity">
    <text evidence="7">Belongs to the ATPase alpha/beta chains family.</text>
</comment>
<feature type="compositionally biased region" description="Low complexity" evidence="26">
    <location>
        <begin position="1812"/>
        <end position="1840"/>
    </location>
</feature>
<dbReference type="InterPro" id="IPR043427">
    <property type="entry name" value="YscJ/FliF"/>
</dbReference>
<keyword evidence="11" id="KW-0813">Transport</keyword>
<evidence type="ECO:0000256" key="2">
    <source>
        <dbReference type="ARBA" id="ARBA00004162"/>
    </source>
</evidence>
<evidence type="ECO:0000256" key="15">
    <source>
        <dbReference type="ARBA" id="ARBA00022692"/>
    </source>
</evidence>
<feature type="compositionally biased region" description="Basic and acidic residues" evidence="26">
    <location>
        <begin position="397"/>
        <end position="406"/>
    </location>
</feature>
<evidence type="ECO:0000256" key="18">
    <source>
        <dbReference type="ARBA" id="ARBA00022795"/>
    </source>
</evidence>
<keyword evidence="13" id="KW-0963">Cytoplasm</keyword>
<evidence type="ECO:0000256" key="25">
    <source>
        <dbReference type="ARBA" id="ARBA00023225"/>
    </source>
</evidence>
<feature type="compositionally biased region" description="Basic and acidic residues" evidence="26">
    <location>
        <begin position="2168"/>
        <end position="2180"/>
    </location>
</feature>
<dbReference type="Pfam" id="PF02049">
    <property type="entry name" value="FliE"/>
    <property type="match status" value="1"/>
</dbReference>
<dbReference type="Pfam" id="PF03748">
    <property type="entry name" value="FliL"/>
    <property type="match status" value="1"/>
</dbReference>
<dbReference type="Gene3D" id="1.10.287.1700">
    <property type="match status" value="1"/>
</dbReference>
<evidence type="ECO:0000259" key="28">
    <source>
        <dbReference type="SMART" id="SM00382"/>
    </source>
</evidence>
<dbReference type="SMART" id="SM00382">
    <property type="entry name" value="AAA"/>
    <property type="match status" value="1"/>
</dbReference>
<dbReference type="InterPro" id="IPR053716">
    <property type="entry name" value="Flag_assembly_chemotaxis_eff"/>
</dbReference>
<evidence type="ECO:0000256" key="26">
    <source>
        <dbReference type="SAM" id="MobiDB-lite"/>
    </source>
</evidence>
<dbReference type="PANTHER" id="PTHR30046">
    <property type="entry name" value="FLAGELLAR M-RING PROTEIN"/>
    <property type="match status" value="1"/>
</dbReference>
<keyword evidence="16" id="KW-0547">Nucleotide-binding</keyword>
<dbReference type="InterPro" id="IPR021136">
    <property type="entry name" value="Flagellar_hook_control-like_C"/>
</dbReference>
<dbReference type="Pfam" id="PF02050">
    <property type="entry name" value="FliJ"/>
    <property type="match status" value="1"/>
</dbReference>
<evidence type="ECO:0000256" key="9">
    <source>
        <dbReference type="ARBA" id="ARBA00019294"/>
    </source>
</evidence>
<keyword evidence="21" id="KW-1278">Translocase</keyword>
<dbReference type="InterPro" id="IPR045851">
    <property type="entry name" value="AMP-bd_C_sf"/>
</dbReference>
<evidence type="ECO:0000256" key="27">
    <source>
        <dbReference type="SAM" id="Phobius"/>
    </source>
</evidence>
<dbReference type="InterPro" id="IPR012823">
    <property type="entry name" value="Flagell_FliJ"/>
</dbReference>
<feature type="compositionally biased region" description="Low complexity" evidence="26">
    <location>
        <begin position="431"/>
        <end position="442"/>
    </location>
</feature>
<dbReference type="GO" id="GO:0005737">
    <property type="term" value="C:cytoplasm"/>
    <property type="evidence" value="ECO:0007669"/>
    <property type="project" value="UniProtKB-SubCell"/>
</dbReference>
<dbReference type="InterPro" id="IPR027417">
    <property type="entry name" value="P-loop_NTPase"/>
</dbReference>
<dbReference type="Pfam" id="PF01514">
    <property type="entry name" value="YscJ_FliF"/>
    <property type="match status" value="1"/>
</dbReference>
<comment type="similarity">
    <text evidence="6">Belongs to the FliF family.</text>
</comment>
<comment type="caution">
    <text evidence="29">The sequence shown here is derived from an EMBL/GenBank/DDBJ whole genome shotgun (WGS) entry which is preliminary data.</text>
</comment>
<dbReference type="InterPro" id="IPR000090">
    <property type="entry name" value="Flg_Motor_Flig"/>
</dbReference>
<keyword evidence="19" id="KW-0067">ATP-binding</keyword>
<dbReference type="EMBL" id="JAPDRN010000119">
    <property type="protein sequence ID" value="KAJ9620772.1"/>
    <property type="molecule type" value="Genomic_DNA"/>
</dbReference>
<evidence type="ECO:0000256" key="11">
    <source>
        <dbReference type="ARBA" id="ARBA00022448"/>
    </source>
</evidence>
<evidence type="ECO:0000256" key="17">
    <source>
        <dbReference type="ARBA" id="ARBA00022779"/>
    </source>
</evidence>
<dbReference type="InterPro" id="IPR005714">
    <property type="entry name" value="ATPase_T3SS_FliI/YscN"/>
</dbReference>
<keyword evidence="20" id="KW-0653">Protein transport</keyword>
<dbReference type="GO" id="GO:0003774">
    <property type="term" value="F:cytoskeletal motor activity"/>
    <property type="evidence" value="ECO:0007669"/>
    <property type="project" value="InterPro"/>
</dbReference>
<accession>A0AA38XU59</accession>
<feature type="region of interest" description="Disordered" evidence="26">
    <location>
        <begin position="2112"/>
        <end position="2180"/>
    </location>
</feature>
<dbReference type="InterPro" id="IPR032779">
    <property type="entry name" value="FliG_M"/>
</dbReference>
<dbReference type="GO" id="GO:0005198">
    <property type="term" value="F:structural molecule activity"/>
    <property type="evidence" value="ECO:0007669"/>
    <property type="project" value="InterPro"/>
</dbReference>
<evidence type="ECO:0000313" key="29">
    <source>
        <dbReference type="EMBL" id="KAJ9620772.1"/>
    </source>
</evidence>
<evidence type="ECO:0000256" key="3">
    <source>
        <dbReference type="ARBA" id="ARBA00004413"/>
    </source>
</evidence>
<gene>
    <name evidence="29" type="ORF">H2204_012082</name>
</gene>
<evidence type="ECO:0000256" key="12">
    <source>
        <dbReference type="ARBA" id="ARBA00022475"/>
    </source>
</evidence>
<evidence type="ECO:0000256" key="21">
    <source>
        <dbReference type="ARBA" id="ARBA00022967"/>
    </source>
</evidence>
<dbReference type="Pfam" id="PF18269">
    <property type="entry name" value="T3SS_ATPase_C"/>
    <property type="match status" value="1"/>
</dbReference>
<feature type="transmembrane region" description="Helical" evidence="27">
    <location>
        <begin position="137"/>
        <end position="156"/>
    </location>
</feature>
<feature type="compositionally biased region" description="Polar residues" evidence="26">
    <location>
        <begin position="2140"/>
        <end position="2150"/>
    </location>
</feature>
<name>A0AA38XU59_9EURO</name>
<comment type="similarity">
    <text evidence="8">Belongs to the FliG family.</text>
</comment>
<organism evidence="29">
    <name type="scientific">Knufia peltigerae</name>
    <dbReference type="NCBI Taxonomy" id="1002370"/>
    <lineage>
        <taxon>Eukaryota</taxon>
        <taxon>Fungi</taxon>
        <taxon>Dikarya</taxon>
        <taxon>Ascomycota</taxon>
        <taxon>Pezizomycotina</taxon>
        <taxon>Eurotiomycetes</taxon>
        <taxon>Chaetothyriomycetidae</taxon>
        <taxon>Chaetothyriales</taxon>
        <taxon>Trichomeriaceae</taxon>
        <taxon>Knufia</taxon>
    </lineage>
</organism>
<feature type="compositionally biased region" description="Low complexity" evidence="26">
    <location>
        <begin position="1856"/>
        <end position="1874"/>
    </location>
</feature>
<dbReference type="NCBIfam" id="TIGR00207">
    <property type="entry name" value="fliG"/>
    <property type="match status" value="1"/>
</dbReference>
<dbReference type="SUPFAM" id="SSF48029">
    <property type="entry name" value="FliG"/>
    <property type="match status" value="2"/>
</dbReference>
<dbReference type="InterPro" id="IPR018035">
    <property type="entry name" value="Flagellar_FliH/T3SS_HrpE"/>
</dbReference>
<evidence type="ECO:0000256" key="6">
    <source>
        <dbReference type="ARBA" id="ARBA00007971"/>
    </source>
</evidence>
<sequence length="2333" mass="248565">MSHSVTSILSQIRSYQTQVGQPALNPLAEAPRSNALPGTVLDAPQVQPASFTETLRGAIAGVNDAQQKSGALAKAFELGEPGADLAKVMVASQQSQIAFRATVENRMALSLSKESLNAEKAGQWFDRLQSLQITRRLGLMAMIAVAVAAGLFVFFWSQKPGMVPLYTGLDQKATAEATDLLRAAQIPFQLDPATGGITVPEKNLHDARLKLAGSGLTDSGKLGFELMERDPGFGVSQFVENARYQHALETELSRTINTLRPVRDSRVHLAIPKPSAFTRQRDVASASVTLELRGGQQLERSQVDAIVHMVAAAIPDLAPERVTVVDQSGRMLSVSDPNSEAAVNAAQFEQVRRQETSFNQRIRELLEPMTGPGRVNPEVSVDMDFSVTEEARELYNGEPQKLRSEQMSENTSSTPGPQGVPGATSNSPPGQAAAPATAQAPTESSKNATRNYELDRTLQHTRQPAGRIKRVSVAVLVDNVPRAGANGKVAPQPLSAAELTRVEALVKQAVGFSAERGDTVSVMNAPFVRDTTPVEGPAWWELPWVHDAGRMLLGALVVMALLFGVLRPALRGITGQNRKNEELALEPHTADVQLVDDDGTPLPALGADRASLGGPEALALPVDSYEERLRMAREAVKTDSKRVAQVVKGWRAAVLLLSLGELDAAEVLRHMEPKEVQKIGIAMATMSDITREQVERVMDQFSQELGSKTSLGVGSDDYIRNMLVQALGSEKAGNLIDRILLGRNTTGLDALKWMDPRAVADLVRNEHPQIIAIVMAHLETDQAADALKLLPDRTRVDVLLRIATLDGIPPNALNELNEIMERQFAGNQNLKSSNIGGVQCAANILNFMDSGQDQAILGEIARIDAPLSGRIQDLMFVFDDLVDLDDREMQLVLREVSGERLGLALRGADIKVRDKITRNMSQRAAEILLEDMEARGPVRLSDVEVAQREILAIVKRMADEGTRGGDVVSNVVRWLAPDLLAQPEPVLDHDEAFELTEPDPEHEPEPPLQLPTLEEIQAIQDSAEKEGFEQGHADGFSQGQAEVRRLVAQIEGILDNFGRPLARLENEVVGALGELAVRIAGALVGRAYEADPALLGQLVGEAIDAVGGSNREVEVRLHPDDITALAPLLTLSPQQRLVPDTSLSRGDLRVHAEAVRIDGTLEARLRGADPPDRSHRMNTDTAAPPSPPADWAVARNLRLGNRLDGLKVDTAHGRGLIREGVLRRAVGLTLEAVGCEAPLGASCKVEVVDGGWVDAEVVGFAGERTYLMPSAELHGLLPNARVVPSARRGGVEVGEGLLGRVIDSDGVPLDGKGPIRAEAHVGMAGVSINPLAREPITQPLDVGVRAINALLPIGRGQRVGLFAGSGVGKSTLLGMMTRYTAADVIVVGLIGERGREVRDFVESTLGEEGLRRAVVVASPADRPPLARLHGAYRATAIAEWFRDQGLNVLLLMDSLTRFAQAQREIGLSVGEPPTTRGYPPSVFAKLPALVERAGNGAKGRGSITAFYTVLTEGDDPQDPIADAARAILDGHILLSRRVADSGLYPAIDVESSVSRVVTEIADEPWRLRIRKLKRLVSAYSANRDLIAIGAYQRGNDAATDEALERWPEIMEFLGQDVAKAADLPHSQAALQRLSKRIDPLLKRAQEHEDAVARDLAERQNVLDTHLSRLDELRRYAEEYASQQMADAQMAATSPAQLLNRRAFLDRLDSAVEQQQQTVNGNREKVEAERARLILASRDKAVLEQLAASYRAQEKVVTDRRDQREMDDIGARRARLAQTEDQDDGEHGGRSGNASSARASRSDSGKDFGQMLQGGNASTGTTGTTTTASNPATQANAASTPDGNPGKASPRPTDGEAAATDASTSTPAVPATSAASDDKDTPANADDAPWPPLGLAGLMLAVPTGLDPAPVLPPPAANGADGSALPSAALAPAAAALPANASQGAAAPAASASASAAGDSEASGLPLPELVVGGKALDRADDGDSLQIGDRAPPAPLQPPLPAALQDLKAALASNAVFNGEPTPKPVLGDDGFDQAIGARIGWLADQKIGHAHIRLNPEDLGPVDVRLQMNGDKVHASFSSPHVDVRQALESSLPRLRELLGEQGFQLAHADVGQQHSGDGNPGSPAGGGGRAGVGEPSLGDTTVSASQLIRQRGFNPQELHPVAAAADKTKKTADKDKTAKPRSPILITALVAVLAAGAAGGGVWFFTQSKHEDKTAQAPKKTTTPAPAQYFALEPAFVVNLNGSIDGPRYLQVEVQLMTRDPAALEAIKTHSPAIRARLLMLFSQVSPQQIADIAGKQKLQADSLAEVQKVLKAETGSNGADDLLFTSFVTQ</sequence>
<feature type="domain" description="AAA+ ATPase" evidence="28">
    <location>
        <begin position="1355"/>
        <end position="1539"/>
    </location>
</feature>
<dbReference type="PANTHER" id="PTHR30046:SF0">
    <property type="entry name" value="FLAGELLAR M-RING PROTEIN"/>
    <property type="match status" value="1"/>
</dbReference>
<dbReference type="SUPFAM" id="SSF52540">
    <property type="entry name" value="P-loop containing nucleoside triphosphate hydrolases"/>
    <property type="match status" value="1"/>
</dbReference>
<dbReference type="InterPro" id="IPR005503">
    <property type="entry name" value="FliL"/>
</dbReference>
<evidence type="ECO:0000256" key="22">
    <source>
        <dbReference type="ARBA" id="ARBA00022989"/>
    </source>
</evidence>
<evidence type="ECO:0000256" key="8">
    <source>
        <dbReference type="ARBA" id="ARBA00010299"/>
    </source>
</evidence>
<dbReference type="Gene3D" id="1.10.220.30">
    <property type="match status" value="3"/>
</dbReference>
<dbReference type="InterPro" id="IPR023087">
    <property type="entry name" value="Flg_Motor_Flig_C"/>
</dbReference>
<feature type="region of interest" description="Disordered" evidence="26">
    <location>
        <begin position="1773"/>
        <end position="1889"/>
    </location>
</feature>
<evidence type="ECO:0000256" key="23">
    <source>
        <dbReference type="ARBA" id="ARBA00023136"/>
    </source>
</evidence>
<dbReference type="Pfam" id="PF14842">
    <property type="entry name" value="FliG_N"/>
    <property type="match status" value="1"/>
</dbReference>
<dbReference type="CDD" id="cd01136">
    <property type="entry name" value="ATPase_flagellum-secretory_path_III"/>
    <property type="match status" value="1"/>
</dbReference>
<dbReference type="Gene3D" id="3.30.300.30">
    <property type="match status" value="1"/>
</dbReference>
<keyword evidence="17" id="KW-0283">Flagellar rotation</keyword>
<reference evidence="29" key="1">
    <citation type="submission" date="2022-10" db="EMBL/GenBank/DDBJ databases">
        <title>Culturing micro-colonial fungi from biological soil crusts in the Mojave desert and describing Neophaeococcomyces mojavensis, and introducing the new genera and species Taxawa tesnikishii.</title>
        <authorList>
            <person name="Kurbessoian T."/>
            <person name="Stajich J.E."/>
        </authorList>
    </citation>
    <scope>NUCLEOTIDE SEQUENCE</scope>
    <source>
        <strain evidence="29">TK_35</strain>
    </source>
</reference>
<evidence type="ECO:0000256" key="1">
    <source>
        <dbReference type="ARBA" id="ARBA00004117"/>
    </source>
</evidence>
<evidence type="ECO:0000256" key="24">
    <source>
        <dbReference type="ARBA" id="ARBA00023143"/>
    </source>
</evidence>
<keyword evidence="12" id="KW-1003">Cell membrane</keyword>
<evidence type="ECO:0000256" key="4">
    <source>
        <dbReference type="ARBA" id="ARBA00004496"/>
    </source>
</evidence>
<feature type="region of interest" description="Disordered" evidence="26">
    <location>
        <begin position="1980"/>
        <end position="2000"/>
    </location>
</feature>
<dbReference type="Gene3D" id="3.30.750.140">
    <property type="match status" value="1"/>
</dbReference>
<dbReference type="Pfam" id="PF01706">
    <property type="entry name" value="FliG_C"/>
    <property type="match status" value="1"/>
</dbReference>
<evidence type="ECO:0000256" key="10">
    <source>
        <dbReference type="ARBA" id="ARBA00021870"/>
    </source>
</evidence>
<feature type="transmembrane region" description="Helical" evidence="27">
    <location>
        <begin position="2186"/>
        <end position="2207"/>
    </location>
</feature>
<dbReference type="NCBIfam" id="TIGR01026">
    <property type="entry name" value="fliI_yscN"/>
    <property type="match status" value="1"/>
</dbReference>
<keyword evidence="22 27" id="KW-1133">Transmembrane helix</keyword>
<dbReference type="GO" id="GO:0005886">
    <property type="term" value="C:plasma membrane"/>
    <property type="evidence" value="ECO:0007669"/>
    <property type="project" value="UniProtKB-SubCell"/>
</dbReference>
<evidence type="ECO:0000256" key="5">
    <source>
        <dbReference type="ARBA" id="ARBA00004651"/>
    </source>
</evidence>
<dbReference type="InterPro" id="IPR028263">
    <property type="entry name" value="FliG_N"/>
</dbReference>
<dbReference type="GO" id="GO:0016887">
    <property type="term" value="F:ATP hydrolysis activity"/>
    <property type="evidence" value="ECO:0007669"/>
    <property type="project" value="InterPro"/>
</dbReference>
<feature type="compositionally biased region" description="Basic and acidic residues" evidence="26">
    <location>
        <begin position="1165"/>
        <end position="1178"/>
    </location>
</feature>
<dbReference type="InterPro" id="IPR040627">
    <property type="entry name" value="T3SS_ATPase_C"/>
</dbReference>
<dbReference type="InterPro" id="IPR006182">
    <property type="entry name" value="FliF_N_dom"/>
</dbReference>
<dbReference type="InterPro" id="IPR003593">
    <property type="entry name" value="AAA+_ATPase"/>
</dbReference>
<dbReference type="CDD" id="cd17470">
    <property type="entry name" value="T3SS_Flik_C"/>
    <property type="match status" value="1"/>
</dbReference>
<feature type="compositionally biased region" description="Polar residues" evidence="26">
    <location>
        <begin position="407"/>
        <end position="416"/>
    </location>
</feature>
<dbReference type="InterPro" id="IPR000067">
    <property type="entry name" value="FlgMring_FliF"/>
</dbReference>
<feature type="region of interest" description="Disordered" evidence="26">
    <location>
        <begin position="1165"/>
        <end position="1189"/>
    </location>
</feature>
<dbReference type="NCBIfam" id="TIGR02473">
    <property type="entry name" value="flagell_FliJ"/>
    <property type="match status" value="1"/>
</dbReference>
<dbReference type="InterPro" id="IPR001624">
    <property type="entry name" value="FliE"/>
</dbReference>
<comment type="subcellular location">
    <subcellularLocation>
        <location evidence="1">Bacterial flagellum basal body</location>
    </subcellularLocation>
    <subcellularLocation>
        <location evidence="5">Cell membrane</location>
        <topology evidence="5">Multi-pass membrane protein</topology>
    </subcellularLocation>
    <subcellularLocation>
        <location evidence="3">Cell membrane</location>
        <topology evidence="3">Peripheral membrane protein</topology>
        <orientation evidence="3">Cytoplasmic side</orientation>
    </subcellularLocation>
    <subcellularLocation>
        <location evidence="2">Cell membrane</location>
        <topology evidence="2">Single-pass membrane protein</topology>
    </subcellularLocation>
    <subcellularLocation>
        <location evidence="4">Cytoplasm</location>
    </subcellularLocation>
</comment>
<keyword evidence="15 27" id="KW-0812">Transmembrane</keyword>
<dbReference type="Pfam" id="PF02108">
    <property type="entry name" value="FliH"/>
    <property type="match status" value="1"/>
</dbReference>
<dbReference type="NCBIfam" id="TIGR00206">
    <property type="entry name" value="fliF"/>
    <property type="match status" value="1"/>
</dbReference>
<dbReference type="InterPro" id="IPR011002">
    <property type="entry name" value="FliG_a-hlx"/>
</dbReference>
<dbReference type="GO" id="GO:0030254">
    <property type="term" value="P:protein secretion by the type III secretion system"/>
    <property type="evidence" value="ECO:0007669"/>
    <property type="project" value="InterPro"/>
</dbReference>